<dbReference type="AlphaFoldDB" id="A0A7X0VBW9"/>
<dbReference type="EMBL" id="JACKXE010000001">
    <property type="protein sequence ID" value="MBB6627628.1"/>
    <property type="molecule type" value="Genomic_DNA"/>
</dbReference>
<keyword evidence="3" id="KW-1185">Reference proteome</keyword>
<reference evidence="2 3" key="1">
    <citation type="submission" date="2020-08" db="EMBL/GenBank/DDBJ databases">
        <authorList>
            <person name="Seo M.-J."/>
        </authorList>
    </citation>
    <scope>NUCLEOTIDE SEQUENCE [LARGE SCALE GENOMIC DNA]</scope>
    <source>
        <strain evidence="2 3">KIGAM211</strain>
    </source>
</reference>
<proteinExistence type="predicted"/>
<accession>A0A7X0VBW9</accession>
<name>A0A7X0VBW9_9ACTN</name>
<evidence type="ECO:0000313" key="3">
    <source>
        <dbReference type="Proteomes" id="UP000523955"/>
    </source>
</evidence>
<organism evidence="2 3">
    <name type="scientific">Nocardioides luti</name>
    <dbReference type="NCBI Taxonomy" id="2761101"/>
    <lineage>
        <taxon>Bacteria</taxon>
        <taxon>Bacillati</taxon>
        <taxon>Actinomycetota</taxon>
        <taxon>Actinomycetes</taxon>
        <taxon>Propionibacteriales</taxon>
        <taxon>Nocardioidaceae</taxon>
        <taxon>Nocardioides</taxon>
    </lineage>
</organism>
<evidence type="ECO:0000313" key="2">
    <source>
        <dbReference type="EMBL" id="MBB6627628.1"/>
    </source>
</evidence>
<dbReference type="NCBIfam" id="TIGR03816">
    <property type="entry name" value="tadE_like_DECH"/>
    <property type="match status" value="1"/>
</dbReference>
<evidence type="ECO:0000259" key="1">
    <source>
        <dbReference type="Pfam" id="PF13400"/>
    </source>
</evidence>
<sequence>MRRRDERGSATPVVLVGLAVLLLVGAALGVVAAMVRAHRSAQAAADLSALAVAAAVRSGADPCARGAGIAAANGARLVACRVEGAVVEVRARVEGPHWLGQLADLDAEARAGPA</sequence>
<dbReference type="Proteomes" id="UP000523955">
    <property type="component" value="Unassembled WGS sequence"/>
</dbReference>
<feature type="domain" description="Putative Flp pilus-assembly TadG-like N-terminal" evidence="1">
    <location>
        <begin position="8"/>
        <end position="55"/>
    </location>
</feature>
<dbReference type="InterPro" id="IPR028087">
    <property type="entry name" value="Tad_N"/>
</dbReference>
<gene>
    <name evidence="2" type="ORF">H5V45_09870</name>
</gene>
<comment type="caution">
    <text evidence="2">The sequence shown here is derived from an EMBL/GenBank/DDBJ whole genome shotgun (WGS) entry which is preliminary data.</text>
</comment>
<dbReference type="InterPro" id="IPR021202">
    <property type="entry name" value="Rv3654c-like"/>
</dbReference>
<protein>
    <recommendedName>
        <fullName evidence="1">Putative Flp pilus-assembly TadG-like N-terminal domain-containing protein</fullName>
    </recommendedName>
</protein>
<dbReference type="Pfam" id="PF13400">
    <property type="entry name" value="Tad"/>
    <property type="match status" value="1"/>
</dbReference>
<dbReference type="RefSeq" id="WP_185252769.1">
    <property type="nucleotide sequence ID" value="NZ_JACKXE010000001.1"/>
</dbReference>